<evidence type="ECO:0000313" key="3">
    <source>
        <dbReference type="Proteomes" id="UP000694544"/>
    </source>
</evidence>
<dbReference type="PANTHER" id="PTHR18820">
    <property type="entry name" value="LEG1"/>
    <property type="match status" value="1"/>
</dbReference>
<dbReference type="AlphaFoldDB" id="A0A8C6CQ38"/>
<accession>A0A8C6CQ38</accession>
<protein>
    <submittedName>
        <fullName evidence="2">Chromosome 6 open reading frame 58</fullName>
    </submittedName>
</protein>
<name>A0A8C6CQ38_MOSMO</name>
<dbReference type="Ensembl" id="ENSMMST00000003405.1">
    <property type="protein sequence ID" value="ENSMMSP00000003124.1"/>
    <property type="gene ID" value="ENSMMSG00000002359.1"/>
</dbReference>
<dbReference type="Proteomes" id="UP000694544">
    <property type="component" value="Unplaced"/>
</dbReference>
<evidence type="ECO:0000256" key="1">
    <source>
        <dbReference type="SAM" id="SignalP"/>
    </source>
</evidence>
<gene>
    <name evidence="2" type="primary">C6orf58</name>
</gene>
<organism evidence="2 3">
    <name type="scientific">Moschus moschiferus</name>
    <name type="common">Siberian musk deer</name>
    <name type="synonym">Moschus sibiricus</name>
    <dbReference type="NCBI Taxonomy" id="68415"/>
    <lineage>
        <taxon>Eukaryota</taxon>
        <taxon>Metazoa</taxon>
        <taxon>Chordata</taxon>
        <taxon>Craniata</taxon>
        <taxon>Vertebrata</taxon>
        <taxon>Euteleostomi</taxon>
        <taxon>Mammalia</taxon>
        <taxon>Eutheria</taxon>
        <taxon>Laurasiatheria</taxon>
        <taxon>Artiodactyla</taxon>
        <taxon>Ruminantia</taxon>
        <taxon>Pecora</taxon>
        <taxon>Moschidae</taxon>
        <taxon>Moschus</taxon>
    </lineage>
</organism>
<dbReference type="InterPro" id="IPR008499">
    <property type="entry name" value="Leg1"/>
</dbReference>
<keyword evidence="1" id="KW-0732">Signal</keyword>
<feature type="chain" id="PRO_5034103913" evidence="1">
    <location>
        <begin position="21"/>
        <end position="242"/>
    </location>
</feature>
<reference evidence="2" key="1">
    <citation type="submission" date="2025-08" db="UniProtKB">
        <authorList>
            <consortium name="Ensembl"/>
        </authorList>
    </citation>
    <scope>IDENTIFICATION</scope>
</reference>
<dbReference type="Pfam" id="PF05612">
    <property type="entry name" value="Leg1"/>
    <property type="match status" value="1"/>
</dbReference>
<feature type="signal peptide" evidence="1">
    <location>
        <begin position="1"/>
        <end position="20"/>
    </location>
</feature>
<dbReference type="GO" id="GO:0005615">
    <property type="term" value="C:extracellular space"/>
    <property type="evidence" value="ECO:0007669"/>
    <property type="project" value="TreeGrafter"/>
</dbReference>
<proteinExistence type="predicted"/>
<reference evidence="2" key="2">
    <citation type="submission" date="2025-09" db="UniProtKB">
        <authorList>
            <consortium name="Ensembl"/>
        </authorList>
    </citation>
    <scope>IDENTIFICATION</scope>
</reference>
<sequence>MSLLAPWACVLVGCIFVSSAEVFSLSDRYPPLWNESPGQFSDYSVENGKYIIDPWVFPKRMGMYKILLNKTASYFEKFAPDNKQNLLWGLPLQHGWQYTTGRLVDPTRTTDCGYESGDHLCISVDSWWADMNYFLCALPFLAAVDSGLMGIPSDQVLLLPPPKDQTKFCLSVSSCQSSFPSTMRKWNAFYKYSCLKNPMDRGAWQATVYGVAKSWTQLGNYHFHFLSFSFHDIKALHVIYIL</sequence>
<dbReference type="GeneTree" id="ENSGT00390000004904"/>
<evidence type="ECO:0000313" key="2">
    <source>
        <dbReference type="Ensembl" id="ENSMMSP00000003124.1"/>
    </source>
</evidence>
<keyword evidence="3" id="KW-1185">Reference proteome</keyword>
<dbReference type="PANTHER" id="PTHR18820:SF4">
    <property type="entry name" value="CHROMOSOME 6 OPEN READING FRAME 58"/>
    <property type="match status" value="1"/>
</dbReference>